<protein>
    <submittedName>
        <fullName evidence="1">Uncharacterized protein</fullName>
    </submittedName>
</protein>
<dbReference type="AlphaFoldDB" id="A0A7S9KZ06"/>
<keyword evidence="2" id="KW-1185">Reference proteome</keyword>
<organism evidence="1 2">
    <name type="scientific">Pedobacter endophyticus</name>
    <dbReference type="NCBI Taxonomy" id="2789740"/>
    <lineage>
        <taxon>Bacteria</taxon>
        <taxon>Pseudomonadati</taxon>
        <taxon>Bacteroidota</taxon>
        <taxon>Sphingobacteriia</taxon>
        <taxon>Sphingobacteriales</taxon>
        <taxon>Sphingobacteriaceae</taxon>
        <taxon>Pedobacter</taxon>
    </lineage>
</organism>
<dbReference type="RefSeq" id="WP_196098912.1">
    <property type="nucleotide sequence ID" value="NZ_CP064939.1"/>
</dbReference>
<proteinExistence type="predicted"/>
<dbReference type="Proteomes" id="UP000594759">
    <property type="component" value="Chromosome"/>
</dbReference>
<reference evidence="1 2" key="1">
    <citation type="submission" date="2020-11" db="EMBL/GenBank/DDBJ databases">
        <title>Pedobacter endophytica, an endophytic bacteria isolated form Carex pumila.</title>
        <authorList>
            <person name="Peng Y."/>
            <person name="Jiang L."/>
            <person name="Lee J."/>
        </authorList>
    </citation>
    <scope>NUCLEOTIDE SEQUENCE [LARGE SCALE GENOMIC DNA]</scope>
    <source>
        <strain evidence="1 2">JBR3-12</strain>
    </source>
</reference>
<sequence>MELVNIYERINFVRKFKEISLRHNDFKNSLNGNNIEMFNRVLSKFEYQIKYFKKEEFYKIEEKLNNIVFIYQFSLKNGIVEPMLYVKNRGIYIGPDHRFDSICEKLDNSFSRKEFPIPVYTSEDELTEILSELFLLYEDFKVGFLKSPLSNIQNS</sequence>
<dbReference type="KEGG" id="pex:IZT61_20775"/>
<accession>A0A7S9KZ06</accession>
<evidence type="ECO:0000313" key="1">
    <source>
        <dbReference type="EMBL" id="QPH39445.1"/>
    </source>
</evidence>
<gene>
    <name evidence="1" type="ORF">IZT61_20775</name>
</gene>
<dbReference type="EMBL" id="CP064939">
    <property type="protein sequence ID" value="QPH39445.1"/>
    <property type="molecule type" value="Genomic_DNA"/>
</dbReference>
<name>A0A7S9KZ06_9SPHI</name>
<evidence type="ECO:0000313" key="2">
    <source>
        <dbReference type="Proteomes" id="UP000594759"/>
    </source>
</evidence>